<proteinExistence type="predicted"/>
<keyword evidence="2" id="KW-1185">Reference proteome</keyword>
<dbReference type="AlphaFoldDB" id="A0A4D6L4L9"/>
<dbReference type="EMBL" id="CP039346">
    <property type="protein sequence ID" value="QCD83405.1"/>
    <property type="molecule type" value="Genomic_DNA"/>
</dbReference>
<name>A0A4D6L4L9_VIGUN</name>
<protein>
    <submittedName>
        <fullName evidence="1">Uncharacterized protein</fullName>
    </submittedName>
</protein>
<reference evidence="1 2" key="1">
    <citation type="submission" date="2019-04" db="EMBL/GenBank/DDBJ databases">
        <title>An improved genome assembly and genetic linkage map for asparagus bean, Vigna unguiculata ssp. sesquipedialis.</title>
        <authorList>
            <person name="Xia Q."/>
            <person name="Zhang R."/>
            <person name="Dong Y."/>
        </authorList>
    </citation>
    <scope>NUCLEOTIDE SEQUENCE [LARGE SCALE GENOMIC DNA]</scope>
    <source>
        <tissue evidence="1">Leaf</tissue>
    </source>
</reference>
<sequence>MDSLERESAGTTVQRLEFSPSMRRMNCCLCTMLGELMVVPHLMDVIPWALLGGVHGGASSIGLNSTNLEVRVHGGAYTTGRNSTRITWWCLTARM</sequence>
<organism evidence="1 2">
    <name type="scientific">Vigna unguiculata</name>
    <name type="common">Cowpea</name>
    <dbReference type="NCBI Taxonomy" id="3917"/>
    <lineage>
        <taxon>Eukaryota</taxon>
        <taxon>Viridiplantae</taxon>
        <taxon>Streptophyta</taxon>
        <taxon>Embryophyta</taxon>
        <taxon>Tracheophyta</taxon>
        <taxon>Spermatophyta</taxon>
        <taxon>Magnoliopsida</taxon>
        <taxon>eudicotyledons</taxon>
        <taxon>Gunneridae</taxon>
        <taxon>Pentapetalae</taxon>
        <taxon>rosids</taxon>
        <taxon>fabids</taxon>
        <taxon>Fabales</taxon>
        <taxon>Fabaceae</taxon>
        <taxon>Papilionoideae</taxon>
        <taxon>50 kb inversion clade</taxon>
        <taxon>NPAAA clade</taxon>
        <taxon>indigoferoid/millettioid clade</taxon>
        <taxon>Phaseoleae</taxon>
        <taxon>Vigna</taxon>
    </lineage>
</organism>
<evidence type="ECO:0000313" key="2">
    <source>
        <dbReference type="Proteomes" id="UP000501690"/>
    </source>
</evidence>
<dbReference type="Proteomes" id="UP000501690">
    <property type="component" value="Linkage Group LG2"/>
</dbReference>
<gene>
    <name evidence="1" type="ORF">DEO72_LG2g3749</name>
</gene>
<evidence type="ECO:0000313" key="1">
    <source>
        <dbReference type="EMBL" id="QCD83405.1"/>
    </source>
</evidence>
<accession>A0A4D6L4L9</accession>